<evidence type="ECO:0000259" key="2">
    <source>
        <dbReference type="PROSITE" id="PS50878"/>
    </source>
</evidence>
<accession>Q8LK00</accession>
<dbReference type="GO" id="GO:0003964">
    <property type="term" value="F:RNA-directed DNA polymerase activity"/>
    <property type="evidence" value="ECO:0007669"/>
    <property type="project" value="UniProtKB-KW"/>
</dbReference>
<dbReference type="InterPro" id="IPR043502">
    <property type="entry name" value="DNA/RNA_pol_sf"/>
</dbReference>
<keyword evidence="3" id="KW-0808">Transferase</keyword>
<evidence type="ECO:0000256" key="1">
    <source>
        <dbReference type="SAM" id="MobiDB-lite"/>
    </source>
</evidence>
<name>Q8LK00_SORBI</name>
<dbReference type="Pfam" id="PF00078">
    <property type="entry name" value="RVT_1"/>
    <property type="match status" value="1"/>
</dbReference>
<reference evidence="3" key="1">
    <citation type="journal article" date="2002" name="Genome Res.">
        <title>Mosaic organization of orthologous sequences in grass genomes.</title>
        <authorList>
            <person name="Song R."/>
            <person name="Llaca V."/>
            <person name="Messing J."/>
        </authorList>
    </citation>
    <scope>NUCLEOTIDE SEQUENCE</scope>
</reference>
<sequence length="1323" mass="149796">MILEASYLDSVPTAPDDAHVAPQSPAYIPVSALWWGNKQTNCTPTVQDEIVFGPGVQQQEPGGSQAGSMDEVGVISGLVTKMDIDTATERGPTAAAMTSSPAGVPPPPPENQQPPNLYTGLFCELPAPVLQAPAPGEPAPRARKMKKPTVSTRSSSRLAARPSAVPVAQRAQRKLMQELSFIDNNQQQAPDAAVTEYLDLYADDLPEQAVKAIQTAARLGNKRLVKILEAVETKLDAIDGLLAMEFLGNNYYSSFEFLPADNTRGGVLIAWDQDYIRGNLVRQDRFCLSIDITLRLTNHSFVLTTVYGPANNTEKNSFLAELIRCQPRGRPWLCLGDFNLICEAQDKNNNNINRAHMRKFRQALDASELLEIKLQNRKYTWSNGRKNPTLVHLDRAFCNLDWDEIFPSATLIALSSSLSDHCPLFLCNQQQPHRRATFKFESFWVRVPGFLQIVQTAWALPVRGSNPLTLLHNRLRNAAEALKKWSKSLFSEARLQLELANEVILRLDIAQESRPLSDAEVDLHRQLKLQLLGWAAIERSRRRQSSRIINIKEGDACTKFFHQRAKGRRKRNLITYLKNEGGLDQPFTLEELKHTVDELPAEKAPGPDGFNGLFYKKCWEIIKTDILAAMNSFHSLRAGPMRSLNGANITLIPKSDNAEDPKDFRPISLIHSFGKFVTKTLAIRLSPHIDRMISNSQSAFIKHRCIQDNFMYVRNLARAYHRKKIPALLFKLDISKAFDTISWEYLLELLEQRGFSARWREWLTLIFKTSHSTVLLNGTEGRQINHVRGLRQGDPLSPFLFILAIDTLHRILEVATANGFLSPLRGRNARLRLSLYADDAVIFINPIREEVTALFEILEQFGATTGLKLNIGKCTVAPIRCAEINLDHVLEGYRGNKTNFPITYLGLPLSLGRLKVVHLQKIVDKSRSRLAAWQGRLMNPAGRRELVRSVLSSMPVYLMTTLKAPKQLIADIDQMRRRFLWAGDNEISGGKCKVAWTAVAKPEEFGGLGIIDLDKFSRALRLRWLWFQWTKPERPWNGSELPVNADDVALFNAATTVTVRDGRKASFWHSSWIEGRAPASLWPRLYAHSRKKNRTVREALLNRRWVSDIAHNLNQDLLKEYFEFWLAIDRVRPALDEAGGDIIIWGLESSVCWPSPIPFPSLNLESLGTAKVQILLMAAVKNRLWTSARLQQRHWKNNYFCALCERNLETAHHLFFECPYSRLVWQAVSSWSSCPSLQPASWEDRSRLEDCFSQTLTTGEKKAHTLAILTLWSIWNRRNAVVFREDRKTTISLVVEIKDMARQWSLAGCKALRPLMVAHVISE</sequence>
<evidence type="ECO:0000313" key="3">
    <source>
        <dbReference type="EMBL" id="AAM94293.1"/>
    </source>
</evidence>
<dbReference type="CDD" id="cd01650">
    <property type="entry name" value="RT_nLTR_like"/>
    <property type="match status" value="1"/>
</dbReference>
<dbReference type="PANTHER" id="PTHR33116">
    <property type="entry name" value="REVERSE TRANSCRIPTASE ZINC-BINDING DOMAIN-CONTAINING PROTEIN-RELATED-RELATED"/>
    <property type="match status" value="1"/>
</dbReference>
<proteinExistence type="predicted"/>
<keyword evidence="3" id="KW-0695">RNA-directed DNA polymerase</keyword>
<dbReference type="EMBL" id="AF527807">
    <property type="protein sequence ID" value="AAM94293.1"/>
    <property type="molecule type" value="Genomic_DNA"/>
</dbReference>
<dbReference type="SUPFAM" id="SSF56672">
    <property type="entry name" value="DNA/RNA polymerases"/>
    <property type="match status" value="1"/>
</dbReference>
<dbReference type="InterPro" id="IPR026960">
    <property type="entry name" value="RVT-Znf"/>
</dbReference>
<feature type="region of interest" description="Disordered" evidence="1">
    <location>
        <begin position="92"/>
        <end position="113"/>
    </location>
</feature>
<dbReference type="InterPro" id="IPR005135">
    <property type="entry name" value="Endo/exonuclease/phosphatase"/>
</dbReference>
<organism evidence="3">
    <name type="scientific">Sorghum bicolor</name>
    <name type="common">Sorghum</name>
    <name type="synonym">Sorghum vulgare</name>
    <dbReference type="NCBI Taxonomy" id="4558"/>
    <lineage>
        <taxon>Eukaryota</taxon>
        <taxon>Viridiplantae</taxon>
        <taxon>Streptophyta</taxon>
        <taxon>Embryophyta</taxon>
        <taxon>Tracheophyta</taxon>
        <taxon>Spermatophyta</taxon>
        <taxon>Magnoliopsida</taxon>
        <taxon>Liliopsida</taxon>
        <taxon>Poales</taxon>
        <taxon>Poaceae</taxon>
        <taxon>PACMAD clade</taxon>
        <taxon>Panicoideae</taxon>
        <taxon>Andropogonodae</taxon>
        <taxon>Andropogoneae</taxon>
        <taxon>Sorghinae</taxon>
        <taxon>Sorghum</taxon>
    </lineage>
</organism>
<dbReference type="ExpressionAtlas" id="Q8LK00">
    <property type="expression patterns" value="baseline and differential"/>
</dbReference>
<keyword evidence="3" id="KW-0548">Nucleotidyltransferase</keyword>
<dbReference type="Pfam" id="PF13966">
    <property type="entry name" value="zf-RVT"/>
    <property type="match status" value="1"/>
</dbReference>
<feature type="region of interest" description="Disordered" evidence="1">
    <location>
        <begin position="131"/>
        <end position="166"/>
    </location>
</feature>
<feature type="domain" description="Reverse transcriptase" evidence="2">
    <location>
        <begin position="633"/>
        <end position="909"/>
    </location>
</feature>
<dbReference type="Pfam" id="PF03372">
    <property type="entry name" value="Exo_endo_phos"/>
    <property type="match status" value="1"/>
</dbReference>
<protein>
    <submittedName>
        <fullName evidence="3">Putative reverse transcriptase</fullName>
    </submittedName>
</protein>
<dbReference type="PANTHER" id="PTHR33116:SF78">
    <property type="entry name" value="OS12G0587133 PROTEIN"/>
    <property type="match status" value="1"/>
</dbReference>
<dbReference type="InterPro" id="IPR036691">
    <property type="entry name" value="Endo/exonu/phosph_ase_sf"/>
</dbReference>
<dbReference type="SUPFAM" id="SSF56219">
    <property type="entry name" value="DNase I-like"/>
    <property type="match status" value="1"/>
</dbReference>
<feature type="compositionally biased region" description="Pro residues" evidence="1">
    <location>
        <begin position="103"/>
        <end position="112"/>
    </location>
</feature>
<dbReference type="InterPro" id="IPR000477">
    <property type="entry name" value="RT_dom"/>
</dbReference>
<gene>
    <name evidence="3" type="primary">S126P21.7</name>
</gene>
<dbReference type="PROSITE" id="PS50878">
    <property type="entry name" value="RT_POL"/>
    <property type="match status" value="1"/>
</dbReference>
<dbReference type="Gene3D" id="3.60.10.10">
    <property type="entry name" value="Endonuclease/exonuclease/phosphatase"/>
    <property type="match status" value="1"/>
</dbReference>
<feature type="compositionally biased region" description="Low complexity" evidence="1">
    <location>
        <begin position="149"/>
        <end position="166"/>
    </location>
</feature>